<dbReference type="AlphaFoldDB" id="A0A5B2VGM0"/>
<accession>A0A5B2VGM0</accession>
<comment type="caution">
    <text evidence="4">The sequence shown here is derived from an EMBL/GenBank/DDBJ whole genome shotgun (WGS) entry which is preliminary data.</text>
</comment>
<dbReference type="InterPro" id="IPR022448">
    <property type="entry name" value="Quinoprotein_dehydrogenase"/>
</dbReference>
<keyword evidence="5" id="KW-1185">Reference proteome</keyword>
<evidence type="ECO:0000256" key="1">
    <source>
        <dbReference type="ARBA" id="ARBA00022729"/>
    </source>
</evidence>
<dbReference type="Gene3D" id="3.40.190.10">
    <property type="entry name" value="Periplasmic binding protein-like II"/>
    <property type="match status" value="2"/>
</dbReference>
<dbReference type="InterPro" id="IPR001638">
    <property type="entry name" value="Solute-binding_3/MltF_N"/>
</dbReference>
<evidence type="ECO:0000256" key="2">
    <source>
        <dbReference type="SAM" id="SignalP"/>
    </source>
</evidence>
<dbReference type="EMBL" id="VUOA01000019">
    <property type="protein sequence ID" value="KAA2237482.1"/>
    <property type="molecule type" value="Genomic_DNA"/>
</dbReference>
<dbReference type="OrthoDB" id="176845at2"/>
<proteinExistence type="predicted"/>
<feature type="domain" description="Solute-binding protein family 3/N-terminal" evidence="3">
    <location>
        <begin position="44"/>
        <end position="269"/>
    </location>
</feature>
<evidence type="ECO:0000259" key="3">
    <source>
        <dbReference type="SMART" id="SM00062"/>
    </source>
</evidence>
<dbReference type="PANTHER" id="PTHR35936:SF17">
    <property type="entry name" value="ARGININE-BINDING EXTRACELLULAR PROTEIN ARTP"/>
    <property type="match status" value="1"/>
</dbReference>
<feature type="signal peptide" evidence="2">
    <location>
        <begin position="1"/>
        <end position="33"/>
    </location>
</feature>
<evidence type="ECO:0000313" key="4">
    <source>
        <dbReference type="EMBL" id="KAA2237482.1"/>
    </source>
</evidence>
<organism evidence="4 5">
    <name type="scientific">Salinarimonas soli</name>
    <dbReference type="NCBI Taxonomy" id="1638099"/>
    <lineage>
        <taxon>Bacteria</taxon>
        <taxon>Pseudomonadati</taxon>
        <taxon>Pseudomonadota</taxon>
        <taxon>Alphaproteobacteria</taxon>
        <taxon>Hyphomicrobiales</taxon>
        <taxon>Salinarimonadaceae</taxon>
        <taxon>Salinarimonas</taxon>
    </lineage>
</organism>
<dbReference type="SUPFAM" id="SSF53850">
    <property type="entry name" value="Periplasmic binding protein-like II"/>
    <property type="match status" value="1"/>
</dbReference>
<dbReference type="NCBIfam" id="TIGR03871">
    <property type="entry name" value="ABC_peri_MoxJ_2"/>
    <property type="match status" value="1"/>
</dbReference>
<dbReference type="PANTHER" id="PTHR35936">
    <property type="entry name" value="MEMBRANE-BOUND LYTIC MUREIN TRANSGLYCOSYLASE F"/>
    <property type="match status" value="1"/>
</dbReference>
<dbReference type="Proteomes" id="UP000323142">
    <property type="component" value="Unassembled WGS sequence"/>
</dbReference>
<dbReference type="SMART" id="SM00062">
    <property type="entry name" value="PBPb"/>
    <property type="match status" value="1"/>
</dbReference>
<name>A0A5B2VGM0_9HYPH</name>
<protein>
    <submittedName>
        <fullName evidence="4">Quinoprotein dehydrogenase-associated putative ABC transporter substrate-binding protein</fullName>
    </submittedName>
</protein>
<evidence type="ECO:0000313" key="5">
    <source>
        <dbReference type="Proteomes" id="UP000323142"/>
    </source>
</evidence>
<feature type="chain" id="PRO_5022816610" evidence="2">
    <location>
        <begin position="34"/>
        <end position="287"/>
    </location>
</feature>
<dbReference type="RefSeq" id="WP_149817326.1">
    <property type="nucleotide sequence ID" value="NZ_VUOA01000019.1"/>
</dbReference>
<sequence length="287" mass="31515">MSALARADGRARRRTGPAALALLTALAAAPAVAQNRPDLVTPDVLRVCADPANMPYSSRTGEGFEDRIAAIIADELKVGLRHYWMPQGPGFVRNTLGLKLCDVMIGTTAGSDVVQNSNPYYRSTYALLLRRGDLPGVDRLGDPRLQGKRIGVVAGSPPIEHLGRAGLLDTMRTYALIVDRRYASPADEMAADLKAGRIDLGVLWGPLAGDLARRDPELVIVPLVHEAGRPHLAYRITLGLRHNELDWRRTLNTVLRRREADITRVLLEHGVPLLDEEDRIITAERRP</sequence>
<reference evidence="4 5" key="1">
    <citation type="submission" date="2019-09" db="EMBL/GenBank/DDBJ databases">
        <title>Salinarimonas rosea gen. nov., sp. nov., a new member of the a-2 subgroup of the Proteobacteria.</title>
        <authorList>
            <person name="Liu J."/>
        </authorList>
    </citation>
    <scope>NUCLEOTIDE SEQUENCE [LARGE SCALE GENOMIC DNA]</scope>
    <source>
        <strain evidence="4 5">BN140002</strain>
    </source>
</reference>
<gene>
    <name evidence="4" type="ORF">F0L46_10855</name>
</gene>
<reference evidence="4 5" key="2">
    <citation type="submission" date="2019-09" db="EMBL/GenBank/DDBJ databases">
        <authorList>
            <person name="Jin C."/>
        </authorList>
    </citation>
    <scope>NUCLEOTIDE SEQUENCE [LARGE SCALE GENOMIC DNA]</scope>
    <source>
        <strain evidence="4 5">BN140002</strain>
    </source>
</reference>
<keyword evidence="1 2" id="KW-0732">Signal</keyword>